<dbReference type="VEuPathDB" id="FungiDB:MELLADRAFT_85679"/>
<dbReference type="AlphaFoldDB" id="F4RJE1"/>
<feature type="compositionally biased region" description="Polar residues" evidence="1">
    <location>
        <begin position="111"/>
        <end position="121"/>
    </location>
</feature>
<proteinExistence type="predicted"/>
<dbReference type="KEGG" id="mlr:MELLADRAFT_85679"/>
<protein>
    <submittedName>
        <fullName evidence="2">Uncharacterized protein</fullName>
    </submittedName>
</protein>
<dbReference type="RefSeq" id="XP_007409420.1">
    <property type="nucleotide sequence ID" value="XM_007409358.1"/>
</dbReference>
<name>F4RJE1_MELLP</name>
<feature type="compositionally biased region" description="Basic and acidic residues" evidence="1">
    <location>
        <begin position="30"/>
        <end position="39"/>
    </location>
</feature>
<feature type="compositionally biased region" description="Polar residues" evidence="1">
    <location>
        <begin position="58"/>
        <end position="83"/>
    </location>
</feature>
<keyword evidence="3" id="KW-1185">Reference proteome</keyword>
<dbReference type="GeneID" id="18933932"/>
<feature type="compositionally biased region" description="Polar residues" evidence="1">
    <location>
        <begin position="7"/>
        <end position="29"/>
    </location>
</feature>
<gene>
    <name evidence="2" type="ORF">MELLADRAFT_85679</name>
</gene>
<accession>F4RJE1</accession>
<evidence type="ECO:0000313" key="3">
    <source>
        <dbReference type="Proteomes" id="UP000001072"/>
    </source>
</evidence>
<feature type="region of interest" description="Disordered" evidence="1">
    <location>
        <begin position="1"/>
        <end position="136"/>
    </location>
</feature>
<sequence>MKKKSTQNRIQTETSNRSNASIGSVTTDPTSEKHNRASKTEQQAIARANRAKSRSREMSPSQTQPTSNFTSGQPTNATSNNMNDELRAPRSTELAVGQGGNGESQNKESADITTTASSNVGGRTADPPNRRSTFFR</sequence>
<organism evidence="3">
    <name type="scientific">Melampsora larici-populina (strain 98AG31 / pathotype 3-4-7)</name>
    <name type="common">Poplar leaf rust fungus</name>
    <dbReference type="NCBI Taxonomy" id="747676"/>
    <lineage>
        <taxon>Eukaryota</taxon>
        <taxon>Fungi</taxon>
        <taxon>Dikarya</taxon>
        <taxon>Basidiomycota</taxon>
        <taxon>Pucciniomycotina</taxon>
        <taxon>Pucciniomycetes</taxon>
        <taxon>Pucciniales</taxon>
        <taxon>Melampsoraceae</taxon>
        <taxon>Melampsora</taxon>
    </lineage>
</organism>
<dbReference type="EMBL" id="GL883104">
    <property type="protein sequence ID" value="EGG07513.1"/>
    <property type="molecule type" value="Genomic_DNA"/>
</dbReference>
<evidence type="ECO:0000256" key="1">
    <source>
        <dbReference type="SAM" id="MobiDB-lite"/>
    </source>
</evidence>
<dbReference type="HOGENOM" id="CLU_1875881_0_0_1"/>
<dbReference type="Proteomes" id="UP000001072">
    <property type="component" value="Unassembled WGS sequence"/>
</dbReference>
<dbReference type="InParanoid" id="F4RJE1"/>
<reference evidence="3" key="1">
    <citation type="journal article" date="2011" name="Proc. Natl. Acad. Sci. U.S.A.">
        <title>Obligate biotrophy features unraveled by the genomic analysis of rust fungi.</title>
        <authorList>
            <person name="Duplessis S."/>
            <person name="Cuomo C.A."/>
            <person name="Lin Y.-C."/>
            <person name="Aerts A."/>
            <person name="Tisserant E."/>
            <person name="Veneault-Fourrey C."/>
            <person name="Joly D.L."/>
            <person name="Hacquard S."/>
            <person name="Amselem J."/>
            <person name="Cantarel B.L."/>
            <person name="Chiu R."/>
            <person name="Coutinho P.M."/>
            <person name="Feau N."/>
            <person name="Field M."/>
            <person name="Frey P."/>
            <person name="Gelhaye E."/>
            <person name="Goldberg J."/>
            <person name="Grabherr M.G."/>
            <person name="Kodira C.D."/>
            <person name="Kohler A."/>
            <person name="Kuees U."/>
            <person name="Lindquist E.A."/>
            <person name="Lucas S.M."/>
            <person name="Mago R."/>
            <person name="Mauceli E."/>
            <person name="Morin E."/>
            <person name="Murat C."/>
            <person name="Pangilinan J.L."/>
            <person name="Park R."/>
            <person name="Pearson M."/>
            <person name="Quesneville H."/>
            <person name="Rouhier N."/>
            <person name="Sakthikumar S."/>
            <person name="Salamov A.A."/>
            <person name="Schmutz J."/>
            <person name="Selles B."/>
            <person name="Shapiro H."/>
            <person name="Tanguay P."/>
            <person name="Tuskan G.A."/>
            <person name="Henrissat B."/>
            <person name="Van de Peer Y."/>
            <person name="Rouze P."/>
            <person name="Ellis J.G."/>
            <person name="Dodds P.N."/>
            <person name="Schein J.E."/>
            <person name="Zhong S."/>
            <person name="Hamelin R.C."/>
            <person name="Grigoriev I.V."/>
            <person name="Szabo L.J."/>
            <person name="Martin F."/>
        </authorList>
    </citation>
    <scope>NUCLEOTIDE SEQUENCE [LARGE SCALE GENOMIC DNA]</scope>
    <source>
        <strain evidence="3">98AG31 / pathotype 3-4-7</strain>
    </source>
</reference>
<evidence type="ECO:0000313" key="2">
    <source>
        <dbReference type="EMBL" id="EGG07513.1"/>
    </source>
</evidence>